<dbReference type="RefSeq" id="WP_009014541.1">
    <property type="nucleotide sequence ID" value="NZ_CACRUX010000063.1"/>
</dbReference>
<protein>
    <submittedName>
        <fullName evidence="1">Phage-like element PBSX protein XkdM</fullName>
    </submittedName>
</protein>
<dbReference type="GeneID" id="89605102"/>
<gene>
    <name evidence="1" type="primary">xkdM_2</name>
    <name evidence="1" type="ORF">VRLFYP33_01765</name>
</gene>
<organism evidence="1">
    <name type="scientific">Veillonella ratti</name>
    <dbReference type="NCBI Taxonomy" id="103892"/>
    <lineage>
        <taxon>Bacteria</taxon>
        <taxon>Bacillati</taxon>
        <taxon>Bacillota</taxon>
        <taxon>Negativicutes</taxon>
        <taxon>Veillonellales</taxon>
        <taxon>Veillonellaceae</taxon>
        <taxon>Veillonella</taxon>
    </lineage>
</organism>
<name>A0A6N3DWR9_9FIRM</name>
<dbReference type="EMBL" id="CACRUX010000063">
    <property type="protein sequence ID" value="VYU33400.1"/>
    <property type="molecule type" value="Genomic_DNA"/>
</dbReference>
<accession>A0A6N3DWR9</accession>
<dbReference type="SUPFAM" id="SSF69279">
    <property type="entry name" value="Phage tail proteins"/>
    <property type="match status" value="1"/>
</dbReference>
<dbReference type="InterPro" id="IPR018989">
    <property type="entry name" value="DUF2001"/>
</dbReference>
<evidence type="ECO:0000313" key="1">
    <source>
        <dbReference type="EMBL" id="VYU33400.1"/>
    </source>
</evidence>
<dbReference type="Pfam" id="PF09393">
    <property type="entry name" value="DUF2001"/>
    <property type="match status" value="1"/>
</dbReference>
<proteinExistence type="predicted"/>
<dbReference type="Gene3D" id="2.30.110.40">
    <property type="entry name" value="Phage tail tube protein"/>
    <property type="match status" value="1"/>
</dbReference>
<dbReference type="InterPro" id="IPR038628">
    <property type="entry name" value="XkdM-like_sf"/>
</dbReference>
<dbReference type="AlphaFoldDB" id="A0A6N3DWR9"/>
<reference evidence="1" key="1">
    <citation type="submission" date="2019-11" db="EMBL/GenBank/DDBJ databases">
        <authorList>
            <person name="Feng L."/>
        </authorList>
    </citation>
    <scope>NUCLEOTIDE SEQUENCE</scope>
    <source>
        <strain evidence="1">VrattiLFYP33</strain>
    </source>
</reference>
<sequence length="142" mass="15974">MNSMEAKRVMNGKYADLYIDGDLMAEATAFKAEVTLTKEEVKMLRHVGKGYKVTGYDCKGQLKLHKVSSYMIKKMNDNIKAGKQTVVTIVSVLDDKDAIGSERIVIKDATFDSLILADWEVDKMGEESYSFTFSDWDLLDLA</sequence>